<evidence type="ECO:0000313" key="2">
    <source>
        <dbReference type="Proteomes" id="UP000239352"/>
    </source>
</evidence>
<accession>A0A2T0GV93</accession>
<protein>
    <recommendedName>
        <fullName evidence="3">Peptidase M41 domain-containing protein</fullName>
    </recommendedName>
</protein>
<evidence type="ECO:0000313" key="1">
    <source>
        <dbReference type="EMBL" id="PRW63029.1"/>
    </source>
</evidence>
<dbReference type="Proteomes" id="UP000239352">
    <property type="component" value="Unassembled WGS sequence"/>
</dbReference>
<sequence length="147" mass="15996">MSPTDQSPELLAAAVHEAGHALAFRKARVRVHSLQVWLKDGDAEGLCRVDDSHIPDRLAFLAAILAGAEAHARFVAQHHGMVFLANARRAVAGCASDDHALFQHYAHGVSHGRALSRARSFVWWNSGPITRLGHKLARTGRLSGWSL</sequence>
<dbReference type="AlphaFoldDB" id="A0A2T0GV93"/>
<name>A0A2T0GV93_ACTMO</name>
<comment type="caution">
    <text evidence="1">The sequence shown here is derived from an EMBL/GenBank/DDBJ whole genome shotgun (WGS) entry which is preliminary data.</text>
</comment>
<reference evidence="1 2" key="1">
    <citation type="submission" date="2018-03" db="EMBL/GenBank/DDBJ databases">
        <title>Actinopolyspora mortivallis from Sahara, screening for active biomolecules.</title>
        <authorList>
            <person name="Selama O."/>
            <person name="Wellington E.M.H."/>
            <person name="Hacene H."/>
        </authorList>
    </citation>
    <scope>NUCLEOTIDE SEQUENCE [LARGE SCALE GENOMIC DNA]</scope>
    <source>
        <strain evidence="1 2">M5A</strain>
    </source>
</reference>
<evidence type="ECO:0008006" key="3">
    <source>
        <dbReference type="Google" id="ProtNLM"/>
    </source>
</evidence>
<organism evidence="1 2">
    <name type="scientific">Actinopolyspora mortivallis</name>
    <dbReference type="NCBI Taxonomy" id="33906"/>
    <lineage>
        <taxon>Bacteria</taxon>
        <taxon>Bacillati</taxon>
        <taxon>Actinomycetota</taxon>
        <taxon>Actinomycetes</taxon>
        <taxon>Actinopolysporales</taxon>
        <taxon>Actinopolysporaceae</taxon>
        <taxon>Actinopolyspora</taxon>
    </lineage>
</organism>
<gene>
    <name evidence="1" type="ORF">CEP50_12655</name>
</gene>
<keyword evidence="2" id="KW-1185">Reference proteome</keyword>
<dbReference type="RefSeq" id="WP_106114151.1">
    <property type="nucleotide sequence ID" value="NZ_PVSR01000021.1"/>
</dbReference>
<proteinExistence type="predicted"/>
<dbReference type="InParanoid" id="A0A2T0GV93"/>
<dbReference type="EMBL" id="PVSR01000021">
    <property type="protein sequence ID" value="PRW63029.1"/>
    <property type="molecule type" value="Genomic_DNA"/>
</dbReference>